<keyword evidence="3" id="KW-1185">Reference proteome</keyword>
<sequence length="105" mass="11134">MKKPGSEKRSFKPAIASKGNSDLDPELADDVTDKPEADKNAGSLGGSNDSSTSAQFQSKTSAGSGRIQVQMEDSDECDCGCAADFGYDSDGAVRHFKMLHLLEDE</sequence>
<dbReference type="Proteomes" id="UP000284706">
    <property type="component" value="Unassembled WGS sequence"/>
</dbReference>
<comment type="caution">
    <text evidence="2">The sequence shown here is derived from an EMBL/GenBank/DDBJ whole genome shotgun (WGS) entry which is preliminary data.</text>
</comment>
<organism evidence="2 3">
    <name type="scientific">Gymnopilus dilepis</name>
    <dbReference type="NCBI Taxonomy" id="231916"/>
    <lineage>
        <taxon>Eukaryota</taxon>
        <taxon>Fungi</taxon>
        <taxon>Dikarya</taxon>
        <taxon>Basidiomycota</taxon>
        <taxon>Agaricomycotina</taxon>
        <taxon>Agaricomycetes</taxon>
        <taxon>Agaricomycetidae</taxon>
        <taxon>Agaricales</taxon>
        <taxon>Agaricineae</taxon>
        <taxon>Hymenogastraceae</taxon>
        <taxon>Gymnopilus</taxon>
    </lineage>
</organism>
<name>A0A409YSE0_9AGAR</name>
<feature type="compositionally biased region" description="Polar residues" evidence="1">
    <location>
        <begin position="46"/>
        <end position="63"/>
    </location>
</feature>
<gene>
    <name evidence="2" type="ORF">CVT26_008856</name>
</gene>
<reference evidence="2 3" key="1">
    <citation type="journal article" date="2018" name="Evol. Lett.">
        <title>Horizontal gene cluster transfer increased hallucinogenic mushroom diversity.</title>
        <authorList>
            <person name="Reynolds H.T."/>
            <person name="Vijayakumar V."/>
            <person name="Gluck-Thaler E."/>
            <person name="Korotkin H.B."/>
            <person name="Matheny P.B."/>
            <person name="Slot J.C."/>
        </authorList>
    </citation>
    <scope>NUCLEOTIDE SEQUENCE [LARGE SCALE GENOMIC DNA]</scope>
    <source>
        <strain evidence="2 3">SRW20</strain>
    </source>
</reference>
<protein>
    <submittedName>
        <fullName evidence="2">Uncharacterized protein</fullName>
    </submittedName>
</protein>
<evidence type="ECO:0000256" key="1">
    <source>
        <dbReference type="SAM" id="MobiDB-lite"/>
    </source>
</evidence>
<feature type="compositionally biased region" description="Basic and acidic residues" evidence="1">
    <location>
        <begin position="1"/>
        <end position="10"/>
    </location>
</feature>
<dbReference type="InParanoid" id="A0A409YSE0"/>
<dbReference type="AlphaFoldDB" id="A0A409YSE0"/>
<evidence type="ECO:0000313" key="3">
    <source>
        <dbReference type="Proteomes" id="UP000284706"/>
    </source>
</evidence>
<evidence type="ECO:0000313" key="2">
    <source>
        <dbReference type="EMBL" id="PPR05903.1"/>
    </source>
</evidence>
<dbReference type="EMBL" id="NHYE01000412">
    <property type="protein sequence ID" value="PPR05903.1"/>
    <property type="molecule type" value="Genomic_DNA"/>
</dbReference>
<proteinExistence type="predicted"/>
<accession>A0A409YSE0</accession>
<feature type="region of interest" description="Disordered" evidence="1">
    <location>
        <begin position="1"/>
        <end position="70"/>
    </location>
</feature>